<accession>A0A9D1NKC1</accession>
<dbReference type="Gene3D" id="3.10.129.10">
    <property type="entry name" value="Hotdog Thioesterase"/>
    <property type="match status" value="1"/>
</dbReference>
<reference evidence="2" key="2">
    <citation type="journal article" date="2021" name="PeerJ">
        <title>Extensive microbial diversity within the chicken gut microbiome revealed by metagenomics and culture.</title>
        <authorList>
            <person name="Gilroy R."/>
            <person name="Ravi A."/>
            <person name="Getino M."/>
            <person name="Pursley I."/>
            <person name="Horton D.L."/>
            <person name="Alikhan N.F."/>
            <person name="Baker D."/>
            <person name="Gharbi K."/>
            <person name="Hall N."/>
            <person name="Watson M."/>
            <person name="Adriaenssens E.M."/>
            <person name="Foster-Nyarko E."/>
            <person name="Jarju S."/>
            <person name="Secka A."/>
            <person name="Antonio M."/>
            <person name="Oren A."/>
            <person name="Chaudhuri R.R."/>
            <person name="La Ragione R."/>
            <person name="Hildebrand F."/>
            <person name="Pallen M.J."/>
        </authorList>
    </citation>
    <scope>NUCLEOTIDE SEQUENCE</scope>
    <source>
        <strain evidence="2">10669</strain>
    </source>
</reference>
<protein>
    <submittedName>
        <fullName evidence="2">Beta-hydroxyacyl-ACP dehydratase</fullName>
    </submittedName>
</protein>
<proteinExistence type="predicted"/>
<reference evidence="2" key="1">
    <citation type="submission" date="2020-10" db="EMBL/GenBank/DDBJ databases">
        <authorList>
            <person name="Gilroy R."/>
        </authorList>
    </citation>
    <scope>NUCLEOTIDE SEQUENCE</scope>
    <source>
        <strain evidence="2">10669</strain>
    </source>
</reference>
<dbReference type="SUPFAM" id="SSF54637">
    <property type="entry name" value="Thioesterase/thiol ester dehydrase-isomerase"/>
    <property type="match status" value="1"/>
</dbReference>
<dbReference type="GO" id="GO:0016829">
    <property type="term" value="F:lyase activity"/>
    <property type="evidence" value="ECO:0007669"/>
    <property type="project" value="UniProtKB-KW"/>
</dbReference>
<dbReference type="AlphaFoldDB" id="A0A9D1NKC1"/>
<evidence type="ECO:0000256" key="1">
    <source>
        <dbReference type="ARBA" id="ARBA00023239"/>
    </source>
</evidence>
<evidence type="ECO:0000313" key="2">
    <source>
        <dbReference type="EMBL" id="HIV04219.1"/>
    </source>
</evidence>
<comment type="caution">
    <text evidence="2">The sequence shown here is derived from an EMBL/GenBank/DDBJ whole genome shotgun (WGS) entry which is preliminary data.</text>
</comment>
<sequence length="146" mass="16162">MTEEVLQAIPHRPPFLFVDKVVETREDGIVCSRVFRAEEKFYEGHYPNAPLTPGVLLCESVFQAAAIHLVKKAQAGGDAAFANRTPVLCRIENAKFKGMVFPGDEVLIEVKEGETLSGFHYMSGNVKRGGKPVLQIKFALAMLEKK</sequence>
<evidence type="ECO:0000313" key="3">
    <source>
        <dbReference type="Proteomes" id="UP000886812"/>
    </source>
</evidence>
<keyword evidence="1" id="KW-0456">Lyase</keyword>
<dbReference type="PANTHER" id="PTHR30272:SF1">
    <property type="entry name" value="3-HYDROXYACYL-[ACYL-CARRIER-PROTEIN] DEHYDRATASE"/>
    <property type="match status" value="1"/>
</dbReference>
<organism evidence="2 3">
    <name type="scientific">Candidatus Spyradosoma merdigallinarum</name>
    <dbReference type="NCBI Taxonomy" id="2840950"/>
    <lineage>
        <taxon>Bacteria</taxon>
        <taxon>Pseudomonadati</taxon>
        <taxon>Verrucomicrobiota</taxon>
        <taxon>Opitutia</taxon>
        <taxon>Opitutia incertae sedis</taxon>
        <taxon>Candidatus Spyradosoma</taxon>
    </lineage>
</organism>
<gene>
    <name evidence="2" type="ORF">IAC75_03600</name>
</gene>
<dbReference type="EMBL" id="DVOG01000091">
    <property type="protein sequence ID" value="HIV04219.1"/>
    <property type="molecule type" value="Genomic_DNA"/>
</dbReference>
<dbReference type="Proteomes" id="UP000886812">
    <property type="component" value="Unassembled WGS sequence"/>
</dbReference>
<dbReference type="PANTHER" id="PTHR30272">
    <property type="entry name" value="3-HYDROXYACYL-[ACYL-CARRIER-PROTEIN] DEHYDRATASE"/>
    <property type="match status" value="1"/>
</dbReference>
<dbReference type="InterPro" id="IPR013114">
    <property type="entry name" value="FabA_FabZ"/>
</dbReference>
<name>A0A9D1NKC1_9BACT</name>
<dbReference type="InterPro" id="IPR029069">
    <property type="entry name" value="HotDog_dom_sf"/>
</dbReference>
<dbReference type="CDD" id="cd01288">
    <property type="entry name" value="FabZ"/>
    <property type="match status" value="1"/>
</dbReference>
<dbReference type="Pfam" id="PF07977">
    <property type="entry name" value="FabA"/>
    <property type="match status" value="1"/>
</dbReference>